<evidence type="ECO:0000313" key="2">
    <source>
        <dbReference type="EMBL" id="CAF0886810.1"/>
    </source>
</evidence>
<sequence>MTSTTSSRHIPLLQSITENTLNSTTEETAGTVSSSYPTNQFRFSSQWAPPALVTKTTRAYSCHEERAPPPKTNNRLKHLCTQLKRRFSSSKECETRREDTNRGLPIHCKNYKAFSSSLDDTFNNFEWPDFEQIYDTIPACLAKALPGLDDLSLDESDDAVEETANYLPDECIEQITLYEACKRGKHYRRNAICRKLDKSVYKGQLNTFIQQLMIEKLMRTWT</sequence>
<evidence type="ECO:0000256" key="1">
    <source>
        <dbReference type="SAM" id="MobiDB-lite"/>
    </source>
</evidence>
<evidence type="ECO:0000313" key="4">
    <source>
        <dbReference type="Proteomes" id="UP000663828"/>
    </source>
</evidence>
<feature type="region of interest" description="Disordered" evidence="1">
    <location>
        <begin position="1"/>
        <end position="36"/>
    </location>
</feature>
<dbReference type="EMBL" id="CAJNOR010005184">
    <property type="protein sequence ID" value="CAF1549967.1"/>
    <property type="molecule type" value="Genomic_DNA"/>
</dbReference>
<dbReference type="OrthoDB" id="10048171at2759"/>
<gene>
    <name evidence="2" type="ORF">EDS130_LOCUS9069</name>
    <name evidence="3" type="ORF">XAT740_LOCUS42817</name>
</gene>
<protein>
    <submittedName>
        <fullName evidence="2">Uncharacterized protein</fullName>
    </submittedName>
</protein>
<dbReference type="Proteomes" id="UP000663852">
    <property type="component" value="Unassembled WGS sequence"/>
</dbReference>
<proteinExistence type="predicted"/>
<feature type="compositionally biased region" description="Low complexity" evidence="1">
    <location>
        <begin position="17"/>
        <end position="28"/>
    </location>
</feature>
<name>A0A813YP87_ADIRI</name>
<evidence type="ECO:0000313" key="5">
    <source>
        <dbReference type="Proteomes" id="UP000663852"/>
    </source>
</evidence>
<dbReference type="EMBL" id="CAJNOJ010000030">
    <property type="protein sequence ID" value="CAF0886810.1"/>
    <property type="molecule type" value="Genomic_DNA"/>
</dbReference>
<evidence type="ECO:0000313" key="3">
    <source>
        <dbReference type="EMBL" id="CAF1549967.1"/>
    </source>
</evidence>
<dbReference type="Proteomes" id="UP000663828">
    <property type="component" value="Unassembled WGS sequence"/>
</dbReference>
<dbReference type="AlphaFoldDB" id="A0A813YP87"/>
<organism evidence="2 5">
    <name type="scientific">Adineta ricciae</name>
    <name type="common">Rotifer</name>
    <dbReference type="NCBI Taxonomy" id="249248"/>
    <lineage>
        <taxon>Eukaryota</taxon>
        <taxon>Metazoa</taxon>
        <taxon>Spiralia</taxon>
        <taxon>Gnathifera</taxon>
        <taxon>Rotifera</taxon>
        <taxon>Eurotatoria</taxon>
        <taxon>Bdelloidea</taxon>
        <taxon>Adinetida</taxon>
        <taxon>Adinetidae</taxon>
        <taxon>Adineta</taxon>
    </lineage>
</organism>
<accession>A0A813YP87</accession>
<keyword evidence="4" id="KW-1185">Reference proteome</keyword>
<reference evidence="2" key="1">
    <citation type="submission" date="2021-02" db="EMBL/GenBank/DDBJ databases">
        <authorList>
            <person name="Nowell W R."/>
        </authorList>
    </citation>
    <scope>NUCLEOTIDE SEQUENCE</scope>
</reference>
<comment type="caution">
    <text evidence="2">The sequence shown here is derived from an EMBL/GenBank/DDBJ whole genome shotgun (WGS) entry which is preliminary data.</text>
</comment>